<reference evidence="1 2" key="1">
    <citation type="submission" date="2024-05" db="EMBL/GenBank/DDBJ databases">
        <authorList>
            <person name="Wallberg A."/>
        </authorList>
    </citation>
    <scope>NUCLEOTIDE SEQUENCE [LARGE SCALE GENOMIC DNA]</scope>
</reference>
<dbReference type="EMBL" id="CAXKWB010079197">
    <property type="protein sequence ID" value="CAL4203271.1"/>
    <property type="molecule type" value="Genomic_DNA"/>
</dbReference>
<dbReference type="Proteomes" id="UP001497623">
    <property type="component" value="Unassembled WGS sequence"/>
</dbReference>
<comment type="caution">
    <text evidence="1">The sequence shown here is derived from an EMBL/GenBank/DDBJ whole genome shotgun (WGS) entry which is preliminary data.</text>
</comment>
<protein>
    <submittedName>
        <fullName evidence="1">Uncharacterized protein</fullName>
    </submittedName>
</protein>
<dbReference type="Gene3D" id="2.60.40.10">
    <property type="entry name" value="Immunoglobulins"/>
    <property type="match status" value="1"/>
</dbReference>
<accession>A0AAV2SKL3</accession>
<keyword evidence="2" id="KW-1185">Reference proteome</keyword>
<dbReference type="InterPro" id="IPR013783">
    <property type="entry name" value="Ig-like_fold"/>
</dbReference>
<name>A0AAV2SKL3_MEGNR</name>
<organism evidence="1 2">
    <name type="scientific">Meganyctiphanes norvegica</name>
    <name type="common">Northern krill</name>
    <name type="synonym">Thysanopoda norvegica</name>
    <dbReference type="NCBI Taxonomy" id="48144"/>
    <lineage>
        <taxon>Eukaryota</taxon>
        <taxon>Metazoa</taxon>
        <taxon>Ecdysozoa</taxon>
        <taxon>Arthropoda</taxon>
        <taxon>Crustacea</taxon>
        <taxon>Multicrustacea</taxon>
        <taxon>Malacostraca</taxon>
        <taxon>Eumalacostraca</taxon>
        <taxon>Eucarida</taxon>
        <taxon>Euphausiacea</taxon>
        <taxon>Euphausiidae</taxon>
        <taxon>Meganyctiphanes</taxon>
    </lineage>
</organism>
<sequence length="157" mass="18090">VTYKTLSTLHRVFKQEDNGHKLECVIAHPAWDEPDITFIPITVYFSPVQKQEHTFYPIELTNDFEIILSFSAYPQPTALVWSFAPNFQEMANHIQIPFNNGKFSTSLKICDNDSYQAHLRLSEITNEDIETHYILHVANEIGVADYSVMLSRTQNPT</sequence>
<dbReference type="AlphaFoldDB" id="A0AAV2SKL3"/>
<proteinExistence type="predicted"/>
<gene>
    <name evidence="1" type="ORF">MNOR_LOCUS37767</name>
</gene>
<feature type="non-terminal residue" evidence="1">
    <location>
        <position position="157"/>
    </location>
</feature>
<evidence type="ECO:0000313" key="1">
    <source>
        <dbReference type="EMBL" id="CAL4203271.1"/>
    </source>
</evidence>
<evidence type="ECO:0000313" key="2">
    <source>
        <dbReference type="Proteomes" id="UP001497623"/>
    </source>
</evidence>
<feature type="non-terminal residue" evidence="1">
    <location>
        <position position="1"/>
    </location>
</feature>